<evidence type="ECO:0000256" key="2">
    <source>
        <dbReference type="ARBA" id="ARBA00022656"/>
    </source>
</evidence>
<dbReference type="GO" id="GO:0006952">
    <property type="term" value="P:defense response"/>
    <property type="evidence" value="ECO:0007669"/>
    <property type="project" value="UniProtKB-KW"/>
</dbReference>
<evidence type="ECO:0000313" key="9">
    <source>
        <dbReference type="RefSeq" id="XP_021815229.1"/>
    </source>
</evidence>
<reference evidence="9" key="1">
    <citation type="submission" date="2025-08" db="UniProtKB">
        <authorList>
            <consortium name="RefSeq"/>
        </authorList>
    </citation>
    <scope>IDENTIFICATION</scope>
</reference>
<evidence type="ECO:0000256" key="7">
    <source>
        <dbReference type="SAM" id="MobiDB-lite"/>
    </source>
</evidence>
<dbReference type="Pfam" id="PF00161">
    <property type="entry name" value="RIP"/>
    <property type="match status" value="1"/>
</dbReference>
<dbReference type="InterPro" id="IPR017988">
    <property type="entry name" value="Ribosome_inactivat_prot_CS"/>
</dbReference>
<feature type="compositionally biased region" description="Basic and acidic residues" evidence="7">
    <location>
        <begin position="294"/>
        <end position="304"/>
    </location>
</feature>
<accession>A0A6P5SGT3</accession>
<dbReference type="GO" id="GO:0017148">
    <property type="term" value="P:negative regulation of translation"/>
    <property type="evidence" value="ECO:0007669"/>
    <property type="project" value="UniProtKB-KW"/>
</dbReference>
<evidence type="ECO:0000256" key="1">
    <source>
        <dbReference type="ARBA" id="ARBA00000237"/>
    </source>
</evidence>
<organism evidence="8 9">
    <name type="scientific">Prunus avium</name>
    <name type="common">Cherry</name>
    <name type="synonym">Cerasus avium</name>
    <dbReference type="NCBI Taxonomy" id="42229"/>
    <lineage>
        <taxon>Eukaryota</taxon>
        <taxon>Viridiplantae</taxon>
        <taxon>Streptophyta</taxon>
        <taxon>Embryophyta</taxon>
        <taxon>Tracheophyta</taxon>
        <taxon>Spermatophyta</taxon>
        <taxon>Magnoliopsida</taxon>
        <taxon>eudicotyledons</taxon>
        <taxon>Gunneridae</taxon>
        <taxon>Pentapetalae</taxon>
        <taxon>rosids</taxon>
        <taxon>fabids</taxon>
        <taxon>Rosales</taxon>
        <taxon>Rosaceae</taxon>
        <taxon>Amygdaloideae</taxon>
        <taxon>Amygdaleae</taxon>
        <taxon>Prunus</taxon>
    </lineage>
</organism>
<dbReference type="PRINTS" id="PR00396">
    <property type="entry name" value="SHIGARICIN"/>
</dbReference>
<dbReference type="GO" id="GO:0090729">
    <property type="term" value="F:toxin activity"/>
    <property type="evidence" value="ECO:0007669"/>
    <property type="project" value="UniProtKB-KW"/>
</dbReference>
<dbReference type="Proteomes" id="UP000515124">
    <property type="component" value="Unplaced"/>
</dbReference>
<evidence type="ECO:0000256" key="3">
    <source>
        <dbReference type="ARBA" id="ARBA00022801"/>
    </source>
</evidence>
<feature type="region of interest" description="Disordered" evidence="7">
    <location>
        <begin position="276"/>
        <end position="304"/>
    </location>
</feature>
<dbReference type="PANTHER" id="PTHR33453">
    <property type="match status" value="1"/>
</dbReference>
<dbReference type="InterPro" id="IPR017989">
    <property type="entry name" value="Ribosome_inactivat_1/2"/>
</dbReference>
<name>A0A6P5SGT3_PRUAV</name>
<gene>
    <name evidence="9" type="primary">LOC110757808</name>
</gene>
<evidence type="ECO:0000256" key="5">
    <source>
        <dbReference type="ARBA" id="ARBA00023193"/>
    </source>
</evidence>
<dbReference type="InterPro" id="IPR016139">
    <property type="entry name" value="Ribosome_inactivat_prot_sub2"/>
</dbReference>
<sequence>MNSTPKTYKILIQYLRLRLTAGRPTAHGIPVLPRREDVPDERRFILIDLTNYAGDTITVAIDVVTAYVVGYAAGGRSYFLRENARENPPPIHVLFRNTIRMPTLGFDGTYHGLSAVAHDAVVQNEPRHGRGHNNPPANIHDNTLMIDRIPLGRDQLSNAISLLCFPARDSYQAVGFIVIIQMLSEAARFRSIEFLLAPTMQEGEAPITPPPAMRSLESNWSRLSEEIQRAQHRNVRRFNRTVVLCNMSNEHREVNSVDAPLVQGIAILLYDRDGNRNQNQNQNQTCIPGPSVRMNERRRFDDEI</sequence>
<protein>
    <recommendedName>
        <fullName evidence="6">rRNA N-glycosylase</fullName>
        <ecNumber evidence="6">3.2.2.22</ecNumber>
    </recommendedName>
</protein>
<dbReference type="SUPFAM" id="SSF56371">
    <property type="entry name" value="Ribosome inactivating proteins (RIP)"/>
    <property type="match status" value="1"/>
</dbReference>
<dbReference type="GO" id="GO:0030598">
    <property type="term" value="F:rRNA N-glycosylase activity"/>
    <property type="evidence" value="ECO:0007669"/>
    <property type="project" value="UniProtKB-EC"/>
</dbReference>
<dbReference type="InterPro" id="IPR016138">
    <property type="entry name" value="Ribosome_inactivat_prot_sub1"/>
</dbReference>
<dbReference type="InterPro" id="IPR001574">
    <property type="entry name" value="Ribosome_inactivat_prot"/>
</dbReference>
<keyword evidence="2 6" id="KW-0800">Toxin</keyword>
<evidence type="ECO:0000256" key="6">
    <source>
        <dbReference type="RuleBase" id="RU004915"/>
    </source>
</evidence>
<comment type="catalytic activity">
    <reaction evidence="1 6">
        <text>Endohydrolysis of the N-glycosidic bond at one specific adenosine on the 28S rRNA.</text>
        <dbReference type="EC" id="3.2.2.22"/>
    </reaction>
</comment>
<dbReference type="PROSITE" id="PS00275">
    <property type="entry name" value="SHIGA_RICIN"/>
    <property type="match status" value="1"/>
</dbReference>
<dbReference type="EC" id="3.2.2.22" evidence="6"/>
<dbReference type="RefSeq" id="XP_021815229.1">
    <property type="nucleotide sequence ID" value="XM_021959537.1"/>
</dbReference>
<dbReference type="Gene3D" id="4.10.470.10">
    <property type="entry name" value="Ricin (A Subunit), domain 2"/>
    <property type="match status" value="1"/>
</dbReference>
<evidence type="ECO:0000256" key="4">
    <source>
        <dbReference type="ARBA" id="ARBA00022821"/>
    </source>
</evidence>
<dbReference type="KEGG" id="pavi:110757808"/>
<dbReference type="AlphaFoldDB" id="A0A6P5SGT3"/>
<keyword evidence="5 6" id="KW-0652">Protein synthesis inhibitor</keyword>
<dbReference type="Gene3D" id="3.40.420.10">
    <property type="entry name" value="Ricin (A subunit), domain 1"/>
    <property type="match status" value="1"/>
</dbReference>
<keyword evidence="4 6" id="KW-0611">Plant defense</keyword>
<proteinExistence type="inferred from homology"/>
<keyword evidence="3 6" id="KW-0378">Hydrolase</keyword>
<comment type="similarity">
    <text evidence="6">Belongs to the ribosome-inactivating protein family.</text>
</comment>
<dbReference type="InterPro" id="IPR036041">
    <property type="entry name" value="Ribosome-inact_prot_sf"/>
</dbReference>
<keyword evidence="8" id="KW-1185">Reference proteome</keyword>
<dbReference type="PANTHER" id="PTHR33453:SF34">
    <property type="entry name" value="RIBOSOME-INACTIVATING PROTEIN"/>
    <property type="match status" value="1"/>
</dbReference>
<evidence type="ECO:0000313" key="8">
    <source>
        <dbReference type="Proteomes" id="UP000515124"/>
    </source>
</evidence>
<dbReference type="GeneID" id="110757808"/>